<dbReference type="EMBL" id="HACA01029880">
    <property type="protein sequence ID" value="CDW47241.1"/>
    <property type="molecule type" value="Transcribed_RNA"/>
</dbReference>
<accession>A0A0K2VBD1</accession>
<protein>
    <submittedName>
        <fullName evidence="1">Uncharacterized protein</fullName>
    </submittedName>
</protein>
<organism evidence="1">
    <name type="scientific">Lepeophtheirus salmonis</name>
    <name type="common">Salmon louse</name>
    <name type="synonym">Caligus salmonis</name>
    <dbReference type="NCBI Taxonomy" id="72036"/>
    <lineage>
        <taxon>Eukaryota</taxon>
        <taxon>Metazoa</taxon>
        <taxon>Ecdysozoa</taxon>
        <taxon>Arthropoda</taxon>
        <taxon>Crustacea</taxon>
        <taxon>Multicrustacea</taxon>
        <taxon>Hexanauplia</taxon>
        <taxon>Copepoda</taxon>
        <taxon>Siphonostomatoida</taxon>
        <taxon>Caligidae</taxon>
        <taxon>Lepeophtheirus</taxon>
    </lineage>
</organism>
<sequence>LYIATSKYKRSSTILGNVPKDRELLKSIEAPKAARTRDWKDVTKKVLFTYKKNESSLRNSLLFWRVRLVVPLRSGE</sequence>
<proteinExistence type="predicted"/>
<dbReference type="AlphaFoldDB" id="A0A0K2VBD1"/>
<name>A0A0K2VBD1_LEPSM</name>
<reference evidence="1" key="1">
    <citation type="submission" date="2014-05" db="EMBL/GenBank/DDBJ databases">
        <authorList>
            <person name="Chronopoulou M."/>
        </authorList>
    </citation>
    <scope>NUCLEOTIDE SEQUENCE</scope>
    <source>
        <tissue evidence="1">Whole organism</tissue>
    </source>
</reference>
<feature type="non-terminal residue" evidence="1">
    <location>
        <position position="1"/>
    </location>
</feature>
<evidence type="ECO:0000313" key="1">
    <source>
        <dbReference type="EMBL" id="CDW47241.1"/>
    </source>
</evidence>